<evidence type="ECO:0000256" key="1">
    <source>
        <dbReference type="SAM" id="Phobius"/>
    </source>
</evidence>
<protein>
    <submittedName>
        <fullName evidence="2">Uncharacterized protein</fullName>
    </submittedName>
</protein>
<feature type="transmembrane region" description="Helical" evidence="1">
    <location>
        <begin position="178"/>
        <end position="200"/>
    </location>
</feature>
<evidence type="ECO:0000313" key="3">
    <source>
        <dbReference type="Proteomes" id="UP000071859"/>
    </source>
</evidence>
<keyword evidence="1" id="KW-0812">Transmembrane</keyword>
<evidence type="ECO:0000313" key="2">
    <source>
        <dbReference type="EMBL" id="SAL06500.1"/>
    </source>
</evidence>
<comment type="caution">
    <text evidence="2">The sequence shown here is derived from an EMBL/GenBank/DDBJ whole genome shotgun (WGS) entry which is preliminary data.</text>
</comment>
<dbReference type="AlphaFoldDB" id="A0A158EII2"/>
<dbReference type="Proteomes" id="UP000071859">
    <property type="component" value="Unassembled WGS sequence"/>
</dbReference>
<keyword evidence="1" id="KW-1133">Transmembrane helix</keyword>
<sequence>MDTFEPAASPAPRLLIFRQLFRRRRLAQFAAEVQRCEYMLTQAAGAAVEIDAADASIVRDAQCALLRRPMCRESQIALLAAKERISRALFYPSAQVFKDLQSADELQSHVALAGSRVLPDESEALAQARAARSARRWNTEVEARFYVALNKLSNCALPVVAATAGRNALVGSRRAIRMYTIAAISLTVVVVALSCLMFTVNRISDDVMKIVQTNDASAMQLHNQLMSYASSIIETRQKQDLEMLKLRHAGHTDDSLISENDEILIGARQRATNELRALSNSQPALQIKEQLQQFATNNRQLYNDVTRTQGIGDLLFLTVKNPYTEPDCRRTPLRTERSPGDAAKEDDRRLAIDWTCSKAKVRANLEIKVPIMQADHVTNDHNEALPAEEAVAEGFQKIAAYQDIRAMAMYGREIVLSLVGAVTGFVLPVLYAWLGACAAILRKIRTESETSTFHPEYSTVANRSHVTCAVIVGIAIGLFSDLVQGGKSISPLAVAFIAGYASDKFFVFIDQLVDVLFPNRPLGKLADKKTAREVHKPAVELPA</sequence>
<keyword evidence="1" id="KW-0472">Membrane</keyword>
<dbReference type="EMBL" id="FCOX02000118">
    <property type="protein sequence ID" value="SAL06500.1"/>
    <property type="molecule type" value="Genomic_DNA"/>
</dbReference>
<keyword evidence="3" id="KW-1185">Reference proteome</keyword>
<gene>
    <name evidence="2" type="ORF">AWB78_08099</name>
</gene>
<proteinExistence type="predicted"/>
<name>A0A158EII2_9BURK</name>
<reference evidence="2" key="1">
    <citation type="submission" date="2016-01" db="EMBL/GenBank/DDBJ databases">
        <authorList>
            <person name="Peeters C."/>
        </authorList>
    </citation>
    <scope>NUCLEOTIDE SEQUENCE</scope>
    <source>
        <strain evidence="2">LMG 29321</strain>
    </source>
</reference>
<feature type="transmembrane region" description="Helical" evidence="1">
    <location>
        <begin position="414"/>
        <end position="434"/>
    </location>
</feature>
<accession>A0A158EII2</accession>
<organism evidence="2 3">
    <name type="scientific">Caballeronia calidae</name>
    <dbReference type="NCBI Taxonomy" id="1777139"/>
    <lineage>
        <taxon>Bacteria</taxon>
        <taxon>Pseudomonadati</taxon>
        <taxon>Pseudomonadota</taxon>
        <taxon>Betaproteobacteria</taxon>
        <taxon>Burkholderiales</taxon>
        <taxon>Burkholderiaceae</taxon>
        <taxon>Caballeronia</taxon>
    </lineage>
</organism>